<sequence length="179" mass="20650">GTPATTVTAENVPCTALSMTLFDKLQENGIVREDTGAIRKCMDEPYGDFMCSDELRKLLLIDDSDNYWVYSDSERDEFLFRLFRHICLGGRYCQFEDKIEPYIDTTKQIYKELISVQKNPDTKELTITSSVFSITASDKEQMYYPAADFHDNTFAYLIVDPLKRHVTVLYHCFGAGQFE</sequence>
<feature type="non-terminal residue" evidence="8">
    <location>
        <position position="1"/>
    </location>
</feature>
<dbReference type="EMBL" id="VSWD01000008">
    <property type="protein sequence ID" value="KAK3095146.1"/>
    <property type="molecule type" value="Genomic_DNA"/>
</dbReference>
<dbReference type="InterPro" id="IPR029416">
    <property type="entry name" value="CFAP300"/>
</dbReference>
<dbReference type="PANTHER" id="PTHR31078">
    <property type="entry name" value="CILIA- AND FLAGELLA-ASSOCIATED PROTEIN 300"/>
    <property type="match status" value="1"/>
</dbReference>
<organism evidence="8 9">
    <name type="scientific">Pinctada imbricata</name>
    <name type="common">Atlantic pearl-oyster</name>
    <name type="synonym">Pinctada martensii</name>
    <dbReference type="NCBI Taxonomy" id="66713"/>
    <lineage>
        <taxon>Eukaryota</taxon>
        <taxon>Metazoa</taxon>
        <taxon>Spiralia</taxon>
        <taxon>Lophotrochozoa</taxon>
        <taxon>Mollusca</taxon>
        <taxon>Bivalvia</taxon>
        <taxon>Autobranchia</taxon>
        <taxon>Pteriomorphia</taxon>
        <taxon>Pterioida</taxon>
        <taxon>Pterioidea</taxon>
        <taxon>Pteriidae</taxon>
        <taxon>Pinctada</taxon>
    </lineage>
</organism>
<reference evidence="8" key="1">
    <citation type="submission" date="2019-08" db="EMBL/GenBank/DDBJ databases">
        <title>The improved chromosome-level genome for the pearl oyster Pinctada fucata martensii using PacBio sequencing and Hi-C.</title>
        <authorList>
            <person name="Zheng Z."/>
        </authorList>
    </citation>
    <scope>NUCLEOTIDE SEQUENCE</scope>
    <source>
        <strain evidence="8">ZZ-2019</strain>
        <tissue evidence="8">Adductor muscle</tissue>
    </source>
</reference>
<name>A0AA89BUI0_PINIB</name>
<dbReference type="AlphaFoldDB" id="A0AA89BUI0"/>
<evidence type="ECO:0000256" key="7">
    <source>
        <dbReference type="ARBA" id="ARBA00023273"/>
    </source>
</evidence>
<accession>A0AA89BUI0</accession>
<evidence type="ECO:0000256" key="1">
    <source>
        <dbReference type="ARBA" id="ARBA00002404"/>
    </source>
</evidence>
<evidence type="ECO:0000256" key="6">
    <source>
        <dbReference type="ARBA" id="ARBA00023212"/>
    </source>
</evidence>
<evidence type="ECO:0000256" key="2">
    <source>
        <dbReference type="ARBA" id="ARBA00004430"/>
    </source>
</evidence>
<comment type="caution">
    <text evidence="8">The sequence shown here is derived from an EMBL/GenBank/DDBJ whole genome shotgun (WGS) entry which is preliminary data.</text>
</comment>
<evidence type="ECO:0000313" key="8">
    <source>
        <dbReference type="EMBL" id="KAK3095146.1"/>
    </source>
</evidence>
<proteinExistence type="inferred from homology"/>
<protein>
    <recommendedName>
        <fullName evidence="4">Cilia- and flagella-associated protein 300</fullName>
    </recommendedName>
</protein>
<dbReference type="Proteomes" id="UP001186944">
    <property type="component" value="Unassembled WGS sequence"/>
</dbReference>
<dbReference type="GO" id="GO:0005930">
    <property type="term" value="C:axoneme"/>
    <property type="evidence" value="ECO:0007669"/>
    <property type="project" value="UniProtKB-SubCell"/>
</dbReference>
<evidence type="ECO:0000256" key="4">
    <source>
        <dbReference type="ARBA" id="ARBA00022174"/>
    </source>
</evidence>
<dbReference type="PANTHER" id="PTHR31078:SF1">
    <property type="entry name" value="CILIA- AND FLAGELLA-ASSOCIATED PROTEIN 300"/>
    <property type="match status" value="1"/>
</dbReference>
<evidence type="ECO:0000256" key="3">
    <source>
        <dbReference type="ARBA" id="ARBA00009205"/>
    </source>
</evidence>
<keyword evidence="5" id="KW-0963">Cytoplasm</keyword>
<evidence type="ECO:0000313" key="9">
    <source>
        <dbReference type="Proteomes" id="UP001186944"/>
    </source>
</evidence>
<comment type="similarity">
    <text evidence="3">Belongs to the CFAP300 family.</text>
</comment>
<comment type="subcellular location">
    <subcellularLocation>
        <location evidence="2">Cytoplasm</location>
        <location evidence="2">Cytoskeleton</location>
        <location evidence="2">Cilium axoneme</location>
    </subcellularLocation>
</comment>
<comment type="function">
    <text evidence="1">Cilium- and flagellum-specific protein that plays a role in axonemal structure organization and motility. May play a role in outer and inner dynein arm assembly.</text>
</comment>
<dbReference type="Pfam" id="PF14926">
    <property type="entry name" value="CFAP300"/>
    <property type="match status" value="1"/>
</dbReference>
<keyword evidence="9" id="KW-1185">Reference proteome</keyword>
<keyword evidence="6" id="KW-0206">Cytoskeleton</keyword>
<evidence type="ECO:0000256" key="5">
    <source>
        <dbReference type="ARBA" id="ARBA00022490"/>
    </source>
</evidence>
<gene>
    <name evidence="8" type="ORF">FSP39_010797</name>
</gene>
<keyword evidence="7" id="KW-0966">Cell projection</keyword>